<sequence length="355" mass="40798">MSEPEPIAVDPDTYAVESPAQKFTKLDMKSHPVTRFFRETTSIGSSIYRGLIENGRRYQALRNKEYIIPADDAQFEAYEAGHLCALILESSHHNPFFRAPVSAPENILDIGTGKGTWAIDVADMFPNATVRGVDLFPPPVSWVPPNCVFEVDDVQQEWTWHEQFDLIHMRIMIGSFEEAEWERLYKQCYDNLKPGGWIEQLEVSPVIQTDDGSLPPDNILNDWGPNMLACGERAGRAVDTFETMTNKIQNAGFVNVHQKHYKWPIGPWPRDKELKEAGMVNHQHWSSGLEGWGMWLLTRFGAPHPWSQEEVQVYVARLRNELMNPRFHIWHRGRRVWAQKPLDGSPTPTNKRPSR</sequence>
<dbReference type="Pfam" id="PF13489">
    <property type="entry name" value="Methyltransf_23"/>
    <property type="match status" value="1"/>
</dbReference>
<dbReference type="EMBL" id="LJBN01000123">
    <property type="protein sequence ID" value="OOQ87703.1"/>
    <property type="molecule type" value="Genomic_DNA"/>
</dbReference>
<dbReference type="SUPFAM" id="SSF53335">
    <property type="entry name" value="S-adenosyl-L-methionine-dependent methyltransferases"/>
    <property type="match status" value="1"/>
</dbReference>
<dbReference type="GO" id="GO:0008168">
    <property type="term" value="F:methyltransferase activity"/>
    <property type="evidence" value="ECO:0007669"/>
    <property type="project" value="TreeGrafter"/>
</dbReference>
<evidence type="ECO:0008006" key="3">
    <source>
        <dbReference type="Google" id="ProtNLM"/>
    </source>
</evidence>
<accession>A0A1S9RQB8</accession>
<reference evidence="2" key="1">
    <citation type="submission" date="2015-09" db="EMBL/GenBank/DDBJ databases">
        <authorList>
            <person name="Fill T.P."/>
            <person name="Baretta J.F."/>
            <person name="de Almeida L.G."/>
            <person name="Rocha M."/>
            <person name="de Souza D.H."/>
            <person name="Malavazi I."/>
            <person name="Cerdeira L.T."/>
            <person name="Hong H."/>
            <person name="Samborskyy M."/>
            <person name="de Vasconcelos A.T."/>
            <person name="Leadlay P."/>
            <person name="Rodrigues-Filho E."/>
        </authorList>
    </citation>
    <scope>NUCLEOTIDE SEQUENCE [LARGE SCALE GENOMIC DNA]</scope>
    <source>
        <strain evidence="2">LaBioMMi 136</strain>
    </source>
</reference>
<dbReference type="PANTHER" id="PTHR43591">
    <property type="entry name" value="METHYLTRANSFERASE"/>
    <property type="match status" value="1"/>
</dbReference>
<dbReference type="Proteomes" id="UP000190744">
    <property type="component" value="Unassembled WGS sequence"/>
</dbReference>
<dbReference type="InterPro" id="IPR029063">
    <property type="entry name" value="SAM-dependent_MTases_sf"/>
</dbReference>
<dbReference type="Gene3D" id="3.40.50.150">
    <property type="entry name" value="Vaccinia Virus protein VP39"/>
    <property type="match status" value="1"/>
</dbReference>
<name>A0A1S9RQB8_PENBI</name>
<dbReference type="AlphaFoldDB" id="A0A1S9RQB8"/>
<dbReference type="CDD" id="cd02440">
    <property type="entry name" value="AdoMet_MTases"/>
    <property type="match status" value="1"/>
</dbReference>
<evidence type="ECO:0000313" key="2">
    <source>
        <dbReference type="Proteomes" id="UP000190744"/>
    </source>
</evidence>
<dbReference type="PANTHER" id="PTHR43591:SF10">
    <property type="entry name" value="ABC TRANSMEMBRANE TYPE-1 DOMAIN-CONTAINING PROTEIN-RELATED"/>
    <property type="match status" value="1"/>
</dbReference>
<protein>
    <recommendedName>
        <fullName evidence="3">S-adenosyl-L-methionine-dependent methyltransferase</fullName>
    </recommendedName>
</protein>
<comment type="caution">
    <text evidence="1">The sequence shown here is derived from an EMBL/GenBank/DDBJ whole genome shotgun (WGS) entry which is preliminary data.</text>
</comment>
<organism evidence="1 2">
    <name type="scientific">Penicillium brasilianum</name>
    <dbReference type="NCBI Taxonomy" id="104259"/>
    <lineage>
        <taxon>Eukaryota</taxon>
        <taxon>Fungi</taxon>
        <taxon>Dikarya</taxon>
        <taxon>Ascomycota</taxon>
        <taxon>Pezizomycotina</taxon>
        <taxon>Eurotiomycetes</taxon>
        <taxon>Eurotiomycetidae</taxon>
        <taxon>Eurotiales</taxon>
        <taxon>Aspergillaceae</taxon>
        <taxon>Penicillium</taxon>
    </lineage>
</organism>
<gene>
    <name evidence="1" type="ORF">PEBR_16169</name>
</gene>
<evidence type="ECO:0000313" key="1">
    <source>
        <dbReference type="EMBL" id="OOQ87703.1"/>
    </source>
</evidence>
<proteinExistence type="predicted"/>